<name>H6NCX9_9BACL</name>
<gene>
    <name evidence="1" type="ORF">PM3016_2577</name>
</gene>
<dbReference type="Proteomes" id="UP000007523">
    <property type="component" value="Chromosome"/>
</dbReference>
<reference evidence="1 2" key="1">
    <citation type="journal article" date="2012" name="J. Bacteriol.">
        <title>Complete Genome Sequence of Paenibacillus mucilaginosus 3016, a Bacterium Functional as Microbial Fertilizer.</title>
        <authorList>
            <person name="Ma M."/>
            <person name="Wang Z."/>
            <person name="Li L."/>
            <person name="Jiang X."/>
            <person name="Guan D."/>
            <person name="Cao F."/>
            <person name="Chen H."/>
            <person name="Wang X."/>
            <person name="Shen D."/>
            <person name="Du B."/>
            <person name="Li J."/>
        </authorList>
    </citation>
    <scope>NUCLEOTIDE SEQUENCE [LARGE SCALE GENOMIC DNA]</scope>
    <source>
        <strain evidence="1 2">3016</strain>
    </source>
</reference>
<evidence type="ECO:0000313" key="2">
    <source>
        <dbReference type="Proteomes" id="UP000007523"/>
    </source>
</evidence>
<keyword evidence="1" id="KW-0418">Kinase</keyword>
<dbReference type="AlphaFoldDB" id="H6NCX9"/>
<dbReference type="GO" id="GO:0016301">
    <property type="term" value="F:kinase activity"/>
    <property type="evidence" value="ECO:0007669"/>
    <property type="project" value="UniProtKB-KW"/>
</dbReference>
<dbReference type="SUPFAM" id="SSF52540">
    <property type="entry name" value="P-loop containing nucleoside triphosphate hydrolases"/>
    <property type="match status" value="1"/>
</dbReference>
<accession>H6NCX9</accession>
<dbReference type="RefSeq" id="WP_014369771.1">
    <property type="nucleotide sequence ID" value="NC_016935.1"/>
</dbReference>
<dbReference type="KEGG" id="pmq:PM3016_2577"/>
<organism evidence="1 2">
    <name type="scientific">Paenibacillus mucilaginosus 3016</name>
    <dbReference type="NCBI Taxonomy" id="1116391"/>
    <lineage>
        <taxon>Bacteria</taxon>
        <taxon>Bacillati</taxon>
        <taxon>Bacillota</taxon>
        <taxon>Bacilli</taxon>
        <taxon>Bacillales</taxon>
        <taxon>Paenibacillaceae</taxon>
        <taxon>Paenibacillus</taxon>
    </lineage>
</organism>
<keyword evidence="2" id="KW-1185">Reference proteome</keyword>
<keyword evidence="1" id="KW-0808">Transferase</keyword>
<protein>
    <submittedName>
        <fullName evidence="1">Putative nucleoside kinase, CMP and AMP kinase</fullName>
    </submittedName>
</protein>
<dbReference type="EMBL" id="CP003235">
    <property type="protein sequence ID" value="AFC29461.1"/>
    <property type="molecule type" value="Genomic_DNA"/>
</dbReference>
<sequence length="174" mass="19613">MTGESKTPLFIVTGASGSGKTTVIPELRRILPDMAVFDIDDILPFAGEDWHSIRNIWFRVARGLAESGRMTVICGTVMPWDAEQCEDYPYFANVYYLNLHCDEESREARLRARSWPEERIAEHLKFAGWLLDNADQAYTPPMPTLDTSETVPAEVALGIREWIHSHAGRGSMKG</sequence>
<proteinExistence type="predicted"/>
<dbReference type="Gene3D" id="3.40.50.300">
    <property type="entry name" value="P-loop containing nucleotide triphosphate hydrolases"/>
    <property type="match status" value="1"/>
</dbReference>
<dbReference type="STRING" id="1116391.PM3016_2577"/>
<dbReference type="InterPro" id="IPR027417">
    <property type="entry name" value="P-loop_NTPase"/>
</dbReference>
<evidence type="ECO:0000313" key="1">
    <source>
        <dbReference type="EMBL" id="AFC29461.1"/>
    </source>
</evidence>
<dbReference type="HOGENOM" id="CLU_1480662_0_0_9"/>